<dbReference type="GO" id="GO:0004497">
    <property type="term" value="F:monooxygenase activity"/>
    <property type="evidence" value="ECO:0007669"/>
    <property type="project" value="UniProtKB-KW"/>
</dbReference>
<dbReference type="GO" id="GO:0005506">
    <property type="term" value="F:iron ion binding"/>
    <property type="evidence" value="ECO:0007669"/>
    <property type="project" value="InterPro"/>
</dbReference>
<organism evidence="7">
    <name type="scientific">Cyphoma gibbosum</name>
    <name type="common">Flamingo tongue snail</name>
    <name type="synonym">Bulla gibbosa</name>
    <dbReference type="NCBI Taxonomy" id="217775"/>
    <lineage>
        <taxon>Eukaryota</taxon>
        <taxon>Metazoa</taxon>
        <taxon>Spiralia</taxon>
        <taxon>Lophotrochozoa</taxon>
        <taxon>Mollusca</taxon>
        <taxon>Gastropoda</taxon>
        <taxon>Caenogastropoda</taxon>
        <taxon>Littorinimorpha</taxon>
        <taxon>Cypraeoidea</taxon>
        <taxon>Ovulidae</taxon>
        <taxon>Cyphoma</taxon>
    </lineage>
</organism>
<dbReference type="AlphaFoldDB" id="B3FYF1"/>
<protein>
    <submittedName>
        <fullName evidence="7">Cytochrome P450 family 4 variant 2</fullName>
    </submittedName>
</protein>
<dbReference type="Gene3D" id="1.10.630.10">
    <property type="entry name" value="Cytochrome P450"/>
    <property type="match status" value="1"/>
</dbReference>
<evidence type="ECO:0000256" key="1">
    <source>
        <dbReference type="ARBA" id="ARBA00004586"/>
    </source>
</evidence>
<dbReference type="GO" id="GO:0020037">
    <property type="term" value="F:heme binding"/>
    <property type="evidence" value="ECO:0007669"/>
    <property type="project" value="InterPro"/>
</dbReference>
<dbReference type="GO" id="GO:0016705">
    <property type="term" value="F:oxidoreductase activity, acting on paired donors, with incorporation or reduction of molecular oxygen"/>
    <property type="evidence" value="ECO:0007669"/>
    <property type="project" value="InterPro"/>
</dbReference>
<dbReference type="EMBL" id="EU546251">
    <property type="protein sequence ID" value="ACD75824.1"/>
    <property type="molecule type" value="mRNA"/>
</dbReference>
<evidence type="ECO:0000256" key="4">
    <source>
        <dbReference type="ARBA" id="ARBA00023136"/>
    </source>
</evidence>
<keyword evidence="5 6" id="KW-0408">Iron</keyword>
<reference evidence="7" key="1">
    <citation type="journal article" date="2010" name="BMC Ecol.">
        <title>Cytochrome P450 diversity and induction by gorgonian allelochemicals in the marine gastropod Cyphoma gibbosum.</title>
        <authorList>
            <person name="Whalen K.E."/>
            <person name="Starczak V.R."/>
            <person name="Nelson D.R."/>
            <person name="Goldstone J.V."/>
            <person name="Hahn M.E."/>
        </authorList>
    </citation>
    <scope>NUCLEOTIDE SEQUENCE</scope>
</reference>
<evidence type="ECO:0000256" key="6">
    <source>
        <dbReference type="RuleBase" id="RU000461"/>
    </source>
</evidence>
<accession>B3FYF1</accession>
<comment type="subcellular location">
    <subcellularLocation>
        <location evidence="1">Endoplasmic reticulum membrane</location>
    </subcellularLocation>
</comment>
<feature type="binding site" description="axial binding residue" evidence="5">
    <location>
        <position position="463"/>
    </location>
    <ligand>
        <name>heme</name>
        <dbReference type="ChEBI" id="CHEBI:30413"/>
    </ligand>
    <ligandPart>
        <name>Fe</name>
        <dbReference type="ChEBI" id="CHEBI:18248"/>
    </ligandPart>
</feature>
<dbReference type="InterPro" id="IPR002401">
    <property type="entry name" value="Cyt_P450_E_grp-I"/>
</dbReference>
<dbReference type="InterPro" id="IPR036396">
    <property type="entry name" value="Cyt_P450_sf"/>
</dbReference>
<keyword evidence="4" id="KW-0472">Membrane</keyword>
<keyword evidence="6" id="KW-0560">Oxidoreductase</keyword>
<dbReference type="PANTHER" id="PTHR24291:SF189">
    <property type="entry name" value="CYTOCHROME P450 4C3-RELATED"/>
    <property type="match status" value="1"/>
</dbReference>
<sequence>MFVALLLVGIVTIVGTLVWMLQTAKFRQQISLIPGPPTIPLLGNVHQMTTGPGWYKQVLKWGDEFRKQGIFRIMLISKPVIGVTCAETAEVMLNSSKHIDKAQEYGYLHAWLGTGLLTSTGDKWRMRRKMLTPTFHFRILHDFVEVFNQQTCVLIEKLKHHVDKGQFNVFQDIALCALDIICETAMGQHVNAQTKESAYVQSVYKMCGFVEKRMRTPWHYNKTMYDLFGPGEVHDHHLKILHEFTIKVIKDRMSNFNAERAQRLLDDANKKKDWVNCSESETNCQKTRLAFLDMLLFMSDNGKVLSIDDIREEVDTFMFEGHDTTAAGMNWCTYLIGSDEKVQGKVCEELDRVFGNSDRMPTMDDLKELKYLECCIKEAQRLFPSVPYFGRTTTEEAQISKSSNCSFRVPKDVTVIVFTSAIHRDTRWFPNPEHFDPDRFLPENSVGRHPFAYIPFSAGLRNCIGQKFAMMEEKVILSSIFRNFKVKSCQSREELLPVGELILRPQKGIFIELSAR</sequence>
<evidence type="ECO:0000256" key="3">
    <source>
        <dbReference type="ARBA" id="ARBA00022824"/>
    </source>
</evidence>
<dbReference type="CDD" id="cd20660">
    <property type="entry name" value="CYP4V-like"/>
    <property type="match status" value="1"/>
</dbReference>
<dbReference type="PROSITE" id="PS00086">
    <property type="entry name" value="CYTOCHROME_P450"/>
    <property type="match status" value="1"/>
</dbReference>
<dbReference type="InterPro" id="IPR001128">
    <property type="entry name" value="Cyt_P450"/>
</dbReference>
<evidence type="ECO:0000313" key="7">
    <source>
        <dbReference type="EMBL" id="ACD75824.1"/>
    </source>
</evidence>
<evidence type="ECO:0000256" key="2">
    <source>
        <dbReference type="ARBA" id="ARBA00010617"/>
    </source>
</evidence>
<comment type="cofactor">
    <cofactor evidence="5">
        <name>heme</name>
        <dbReference type="ChEBI" id="CHEBI:30413"/>
    </cofactor>
</comment>
<dbReference type="PANTHER" id="PTHR24291">
    <property type="entry name" value="CYTOCHROME P450 FAMILY 4"/>
    <property type="match status" value="1"/>
</dbReference>
<proteinExistence type="evidence at transcript level"/>
<keyword evidence="3" id="KW-0256">Endoplasmic reticulum</keyword>
<dbReference type="GO" id="GO:0005789">
    <property type="term" value="C:endoplasmic reticulum membrane"/>
    <property type="evidence" value="ECO:0007669"/>
    <property type="project" value="UniProtKB-SubCell"/>
</dbReference>
<evidence type="ECO:0000256" key="5">
    <source>
        <dbReference type="PIRSR" id="PIRSR602401-1"/>
    </source>
</evidence>
<keyword evidence="5 6" id="KW-0479">Metal-binding</keyword>
<comment type="similarity">
    <text evidence="2 6">Belongs to the cytochrome P450 family.</text>
</comment>
<keyword evidence="6" id="KW-0503">Monooxygenase</keyword>
<dbReference type="PRINTS" id="PR00385">
    <property type="entry name" value="P450"/>
</dbReference>
<gene>
    <name evidence="7" type="primary">CYP4V10</name>
</gene>
<dbReference type="InterPro" id="IPR017972">
    <property type="entry name" value="Cyt_P450_CS"/>
</dbReference>
<dbReference type="InterPro" id="IPR050196">
    <property type="entry name" value="Cytochrome_P450_Monoox"/>
</dbReference>
<dbReference type="SUPFAM" id="SSF48264">
    <property type="entry name" value="Cytochrome P450"/>
    <property type="match status" value="1"/>
</dbReference>
<dbReference type="PRINTS" id="PR00463">
    <property type="entry name" value="EP450I"/>
</dbReference>
<name>B3FYF1_CYPGI</name>
<dbReference type="Pfam" id="PF00067">
    <property type="entry name" value="p450"/>
    <property type="match status" value="1"/>
</dbReference>
<keyword evidence="5 6" id="KW-0349">Heme</keyword>